<dbReference type="PROSITE" id="PS51840">
    <property type="entry name" value="C2_NT"/>
    <property type="match status" value="1"/>
</dbReference>
<dbReference type="PANTHER" id="PTHR33414:SF3">
    <property type="entry name" value="EXPRESSED PROTEIN"/>
    <property type="match status" value="1"/>
</dbReference>
<feature type="compositionally biased region" description="Gly residues" evidence="1">
    <location>
        <begin position="1"/>
        <end position="10"/>
    </location>
</feature>
<sequence>MAGSGGGGGGAPPPASTRTSLSDYLDGPRAIHRRAASLAIVRSGGGGAADGPRIVDEPGRDDRRMQSSRRASLSLWRSSNKAPPSPASEPDRGNNKQSRASAAAAAWRSWAPVRALAHLGKRRAGCLFSVEVDAVRGVPAHAEGARLAVTVRKAEGGGRGGGGAVQTMPSRVRGGGADFDETLFVRCSLFFTGGAGTGKPLRIEPRRFVVSVVALEPRGARRLGAAHTVDLSALVLDSVGGSEGRRAKRVDRVFALSTGGELVLKLGFQLMDDAGLSLYAQPEETTATAAMDVAAPAVASSRARAHNKNSFSISSTTPKLSPNDAYISPSMRDYKQLVDRLRIEENGDPVIRYLEPRKPGNDGELSASTTTDAGDAWSLPEYEVVEKGVETVVKEVVHYQAQRDVLRELDSIAEQIEAIEAMMANGGNKSPKAAVDQQQQQQRLDADEEMVTVEFLRKLEDKLKQPVTPRTSQPPSPRKTPPPHPVVPDLGQGIGPAVQTRDGGFLVSMNPFDLPLESRDGPPRLAMQVSRPFVLPGATVATGFDVLQRMAAAAGGADEVRGKLASLGGMDDITGKTPGQVGFEGIAEAVIAGRRVGTEGEGDATSSAARSVRLVRKLAAAVSEGRGERVATGIWTAGDDPETLEEVLAFSIQKLEAMAVDALAVQAEMADEDAPFHVAAAAGDAMSVFDALVPTDEWSESGAGAGGDGRVTLVVAIQLRDPSRRYEAVGAPMVAVVQSARLLGAAGHHGGGGGGRFKVRSLHVGGVQTRCPAPGAAAGSASWGAERQKLTAMQWMVAHGPGRAGGKRAMTPTAKARARAQRPDVVWSLSSRVLAGMWLKTVRNPDVRIGAGSST</sequence>
<feature type="domain" description="C2 NT-type" evidence="2">
    <location>
        <begin position="116"/>
        <end position="270"/>
    </location>
</feature>
<feature type="compositionally biased region" description="Low complexity" evidence="1">
    <location>
        <begin position="68"/>
        <end position="79"/>
    </location>
</feature>
<evidence type="ECO:0000313" key="3">
    <source>
        <dbReference type="EMBL" id="CAL4940376.1"/>
    </source>
</evidence>
<dbReference type="EMBL" id="OZ075126">
    <property type="protein sequence ID" value="CAL4940376.1"/>
    <property type="molecule type" value="Genomic_DNA"/>
</dbReference>
<dbReference type="InterPro" id="IPR039614">
    <property type="entry name" value="PMI1-like"/>
</dbReference>
<evidence type="ECO:0000256" key="1">
    <source>
        <dbReference type="SAM" id="MobiDB-lite"/>
    </source>
</evidence>
<name>A0ABC8YAG5_9POAL</name>
<dbReference type="InterPro" id="IPR048972">
    <property type="entry name" value="PMI1_PMIR1-2_C"/>
</dbReference>
<dbReference type="PANTHER" id="PTHR33414">
    <property type="entry name" value="PROTEIN PLASTID MOVEMENT IMPAIRED 1-RELATED 1"/>
    <property type="match status" value="1"/>
</dbReference>
<keyword evidence="4" id="KW-1185">Reference proteome</keyword>
<feature type="region of interest" description="Disordered" evidence="1">
    <location>
        <begin position="1"/>
        <end position="28"/>
    </location>
</feature>
<gene>
    <name evidence="3" type="ORF">URODEC1_LOCUS32480</name>
</gene>
<dbReference type="Proteomes" id="UP001497457">
    <property type="component" value="Chromosome 16b"/>
</dbReference>
<accession>A0ABC8YAG5</accession>
<dbReference type="Pfam" id="PF21745">
    <property type="entry name" value="PMI1_PMIR1-2_C"/>
    <property type="match status" value="1"/>
</dbReference>
<feature type="compositionally biased region" description="Basic and acidic residues" evidence="1">
    <location>
        <begin position="53"/>
        <end position="65"/>
    </location>
</feature>
<proteinExistence type="predicted"/>
<feature type="region of interest" description="Disordered" evidence="1">
    <location>
        <begin position="41"/>
        <end position="103"/>
    </location>
</feature>
<protein>
    <recommendedName>
        <fullName evidence="2">C2 NT-type domain-containing protein</fullName>
    </recommendedName>
</protein>
<evidence type="ECO:0000259" key="2">
    <source>
        <dbReference type="PROSITE" id="PS51840"/>
    </source>
</evidence>
<organism evidence="3 4">
    <name type="scientific">Urochloa decumbens</name>
    <dbReference type="NCBI Taxonomy" id="240449"/>
    <lineage>
        <taxon>Eukaryota</taxon>
        <taxon>Viridiplantae</taxon>
        <taxon>Streptophyta</taxon>
        <taxon>Embryophyta</taxon>
        <taxon>Tracheophyta</taxon>
        <taxon>Spermatophyta</taxon>
        <taxon>Magnoliopsida</taxon>
        <taxon>Liliopsida</taxon>
        <taxon>Poales</taxon>
        <taxon>Poaceae</taxon>
        <taxon>PACMAD clade</taxon>
        <taxon>Panicoideae</taxon>
        <taxon>Panicodae</taxon>
        <taxon>Paniceae</taxon>
        <taxon>Melinidinae</taxon>
        <taxon>Urochloa</taxon>
    </lineage>
</organism>
<evidence type="ECO:0000313" key="4">
    <source>
        <dbReference type="Proteomes" id="UP001497457"/>
    </source>
</evidence>
<feature type="region of interest" description="Disordered" evidence="1">
    <location>
        <begin position="461"/>
        <end position="498"/>
    </location>
</feature>
<feature type="compositionally biased region" description="Pro residues" evidence="1">
    <location>
        <begin position="472"/>
        <end position="486"/>
    </location>
</feature>
<reference evidence="3" key="1">
    <citation type="submission" date="2024-10" db="EMBL/GenBank/DDBJ databases">
        <authorList>
            <person name="Ryan C."/>
        </authorList>
    </citation>
    <scope>NUCLEOTIDE SEQUENCE [LARGE SCALE GENOMIC DNA]</scope>
</reference>
<dbReference type="InterPro" id="IPR019448">
    <property type="entry name" value="NT-C2"/>
</dbReference>
<feature type="region of interest" description="Disordered" evidence="1">
    <location>
        <begin position="352"/>
        <end position="372"/>
    </location>
</feature>
<dbReference type="AlphaFoldDB" id="A0ABC8YAG5"/>